<gene>
    <name evidence="2" type="ORF">SO802_019106</name>
</gene>
<reference evidence="2 3" key="1">
    <citation type="submission" date="2024-01" db="EMBL/GenBank/DDBJ databases">
        <title>A telomere-to-telomere, gap-free genome of sweet tea (Lithocarpus litseifolius).</title>
        <authorList>
            <person name="Zhou J."/>
        </authorList>
    </citation>
    <scope>NUCLEOTIDE SEQUENCE [LARGE SCALE GENOMIC DNA]</scope>
    <source>
        <strain evidence="2">Zhou-2022a</strain>
        <tissue evidence="2">Leaf</tissue>
    </source>
</reference>
<feature type="region of interest" description="Disordered" evidence="1">
    <location>
        <begin position="192"/>
        <end position="211"/>
    </location>
</feature>
<dbReference type="Proteomes" id="UP001459277">
    <property type="component" value="Unassembled WGS sequence"/>
</dbReference>
<proteinExistence type="predicted"/>
<dbReference type="InterPro" id="IPR040256">
    <property type="entry name" value="At4g02000-like"/>
</dbReference>
<evidence type="ECO:0000256" key="1">
    <source>
        <dbReference type="SAM" id="MobiDB-lite"/>
    </source>
</evidence>
<dbReference type="PANTHER" id="PTHR31286:SF99">
    <property type="entry name" value="DUF4283 DOMAIN-CONTAINING PROTEIN"/>
    <property type="match status" value="1"/>
</dbReference>
<comment type="caution">
    <text evidence="2">The sequence shown here is derived from an EMBL/GenBank/DDBJ whole genome shotgun (WGS) entry which is preliminary data.</text>
</comment>
<evidence type="ECO:0000313" key="2">
    <source>
        <dbReference type="EMBL" id="KAK9999503.1"/>
    </source>
</evidence>
<dbReference type="EMBL" id="JAZDWU010000006">
    <property type="protein sequence ID" value="KAK9999503.1"/>
    <property type="molecule type" value="Genomic_DNA"/>
</dbReference>
<sequence>MSDTLAPTRGRRTILDIDSNDEVQELCEGLAAVKLSKDVKHHIRALNELPIEYYDVEVLKQLGNSIGKVLRIDAHTTAETRGRFARLCVQVDIDKPLITTILVGGLRQPVIYEGTHRLCFMYGRIGHRKEACPYAIREPASPERPGDASKDYASKHPHDLCDQVDPMLGGEHTPQEQEDTYRPWLVVARKRQHQRMRGGTEGGTVGNPRARNGMARPQVGHIESSPAGHPQFIGASKSPNVGPLFVRRAELACLKLKSQMWEYLIEGLPHLQALAHLLGAKKVLPELTVNPLTHLSSSTSPKTSDHGKSNCDEFEVGFTFSGNAMMQHDGRHNHGEPSTSKACHGLAQQDQGSLNVHVHAHEE</sequence>
<evidence type="ECO:0008006" key="4">
    <source>
        <dbReference type="Google" id="ProtNLM"/>
    </source>
</evidence>
<accession>A0AAW2CN82</accession>
<dbReference type="AlphaFoldDB" id="A0AAW2CN82"/>
<evidence type="ECO:0000313" key="3">
    <source>
        <dbReference type="Proteomes" id="UP001459277"/>
    </source>
</evidence>
<protein>
    <recommendedName>
        <fullName evidence="4">Zinc knuckle CX2CX4HX4C domain-containing protein</fullName>
    </recommendedName>
</protein>
<organism evidence="2 3">
    <name type="scientific">Lithocarpus litseifolius</name>
    <dbReference type="NCBI Taxonomy" id="425828"/>
    <lineage>
        <taxon>Eukaryota</taxon>
        <taxon>Viridiplantae</taxon>
        <taxon>Streptophyta</taxon>
        <taxon>Embryophyta</taxon>
        <taxon>Tracheophyta</taxon>
        <taxon>Spermatophyta</taxon>
        <taxon>Magnoliopsida</taxon>
        <taxon>eudicotyledons</taxon>
        <taxon>Gunneridae</taxon>
        <taxon>Pentapetalae</taxon>
        <taxon>rosids</taxon>
        <taxon>fabids</taxon>
        <taxon>Fagales</taxon>
        <taxon>Fagaceae</taxon>
        <taxon>Lithocarpus</taxon>
    </lineage>
</organism>
<keyword evidence="3" id="KW-1185">Reference proteome</keyword>
<dbReference type="PANTHER" id="PTHR31286">
    <property type="entry name" value="GLYCINE-RICH CELL WALL STRUCTURAL PROTEIN 1.8-LIKE"/>
    <property type="match status" value="1"/>
</dbReference>
<name>A0AAW2CN82_9ROSI</name>